<dbReference type="SUPFAM" id="SSF52172">
    <property type="entry name" value="CheY-like"/>
    <property type="match status" value="2"/>
</dbReference>
<dbReference type="Pfam" id="PF00072">
    <property type="entry name" value="Response_reg"/>
    <property type="match status" value="2"/>
</dbReference>
<evidence type="ECO:0000256" key="2">
    <source>
        <dbReference type="PROSITE-ProRule" id="PRU00169"/>
    </source>
</evidence>
<dbReference type="InterPro" id="IPR001789">
    <property type="entry name" value="Sig_transdc_resp-reg_receiver"/>
</dbReference>
<organism evidence="4 5">
    <name type="scientific">Marinobacterium iners DSM 11526</name>
    <dbReference type="NCBI Taxonomy" id="1122198"/>
    <lineage>
        <taxon>Bacteria</taxon>
        <taxon>Pseudomonadati</taxon>
        <taxon>Pseudomonadota</taxon>
        <taxon>Gammaproteobacteria</taxon>
        <taxon>Oceanospirillales</taxon>
        <taxon>Oceanospirillaceae</taxon>
        <taxon>Marinobacterium</taxon>
    </lineage>
</organism>
<dbReference type="SMART" id="SM00448">
    <property type="entry name" value="REC"/>
    <property type="match status" value="2"/>
</dbReference>
<comment type="caution">
    <text evidence="2">Lacks conserved residue(s) required for the propagation of feature annotation.</text>
</comment>
<dbReference type="AlphaFoldDB" id="A0A1H4C1Y9"/>
<dbReference type="PROSITE" id="PS50110">
    <property type="entry name" value="RESPONSE_REGULATORY"/>
    <property type="match status" value="2"/>
</dbReference>
<feature type="domain" description="Response regulatory" evidence="3">
    <location>
        <begin position="10"/>
        <end position="127"/>
    </location>
</feature>
<keyword evidence="5" id="KW-1185">Reference proteome</keyword>
<sequence length="267" mass="29907">MSTLGVSELNILLVEPSAMQRKIMIQQLQDEQVMAIDTAANLHEALEKIMKVKPDLVISALHYDDGSAVELLGAIRRLPELADLPFMLVSSETRKPQLEVFKQSGVVAILPKPFTRQHLGSALNATLDLLGKDELELEFYDVESLRVLIVDDSRMARKLIHRVLHNLGIVHLLEAADGREAIELLQRETVDLVVTDYNMPEVNGLELAEFIRSSELHSHLPILMVTSEANETHLSHVEHAGVNALTDKPFEPETVKRLLVRLLDQSE</sequence>
<dbReference type="PANTHER" id="PTHR44591">
    <property type="entry name" value="STRESS RESPONSE REGULATOR PROTEIN 1"/>
    <property type="match status" value="1"/>
</dbReference>
<evidence type="ECO:0000313" key="4">
    <source>
        <dbReference type="EMBL" id="SEA54354.1"/>
    </source>
</evidence>
<name>A0A1H4C1Y9_9GAMM</name>
<protein>
    <submittedName>
        <fullName evidence="4">Two-component system, chemotaxis family, response regulator CheY</fullName>
    </submittedName>
</protein>
<dbReference type="GO" id="GO:0000160">
    <property type="term" value="P:phosphorelay signal transduction system"/>
    <property type="evidence" value="ECO:0007669"/>
    <property type="project" value="InterPro"/>
</dbReference>
<evidence type="ECO:0000256" key="1">
    <source>
        <dbReference type="ARBA" id="ARBA00022553"/>
    </source>
</evidence>
<dbReference type="CDD" id="cd00156">
    <property type="entry name" value="REC"/>
    <property type="match status" value="1"/>
</dbReference>
<reference evidence="5" key="1">
    <citation type="submission" date="2016-10" db="EMBL/GenBank/DDBJ databases">
        <authorList>
            <person name="Varghese N."/>
            <person name="Submissions S."/>
        </authorList>
    </citation>
    <scope>NUCLEOTIDE SEQUENCE [LARGE SCALE GENOMIC DNA]</scope>
    <source>
        <strain evidence="5">DSM 11526</strain>
    </source>
</reference>
<feature type="domain" description="Response regulatory" evidence="3">
    <location>
        <begin position="146"/>
        <end position="263"/>
    </location>
</feature>
<dbReference type="Gene3D" id="3.40.50.2300">
    <property type="match status" value="2"/>
</dbReference>
<dbReference type="STRING" id="1122198.SAMN02745729_104151"/>
<dbReference type="OrthoDB" id="9800897at2"/>
<dbReference type="RefSeq" id="WP_091824943.1">
    <property type="nucleotide sequence ID" value="NZ_FNRJ01000004.1"/>
</dbReference>
<feature type="modified residue" description="4-aspartylphosphate" evidence="2">
    <location>
        <position position="196"/>
    </location>
</feature>
<dbReference type="InterPro" id="IPR011006">
    <property type="entry name" value="CheY-like_superfamily"/>
</dbReference>
<evidence type="ECO:0000259" key="3">
    <source>
        <dbReference type="PROSITE" id="PS50110"/>
    </source>
</evidence>
<keyword evidence="1 2" id="KW-0597">Phosphoprotein</keyword>
<proteinExistence type="predicted"/>
<dbReference type="PANTHER" id="PTHR44591:SF3">
    <property type="entry name" value="RESPONSE REGULATORY DOMAIN-CONTAINING PROTEIN"/>
    <property type="match status" value="1"/>
</dbReference>
<gene>
    <name evidence="4" type="ORF">SAMN02745729_104151</name>
</gene>
<dbReference type="EMBL" id="FNRJ01000004">
    <property type="protein sequence ID" value="SEA54354.1"/>
    <property type="molecule type" value="Genomic_DNA"/>
</dbReference>
<dbReference type="InterPro" id="IPR050595">
    <property type="entry name" value="Bact_response_regulator"/>
</dbReference>
<evidence type="ECO:0000313" key="5">
    <source>
        <dbReference type="Proteomes" id="UP000242469"/>
    </source>
</evidence>
<accession>A0A1H4C1Y9</accession>
<dbReference type="Proteomes" id="UP000242469">
    <property type="component" value="Unassembled WGS sequence"/>
</dbReference>